<dbReference type="AlphaFoldDB" id="A0A9D4U8V7"/>
<feature type="signal peptide" evidence="1">
    <location>
        <begin position="1"/>
        <end position="20"/>
    </location>
</feature>
<evidence type="ECO:0000256" key="1">
    <source>
        <dbReference type="SAM" id="SignalP"/>
    </source>
</evidence>
<dbReference type="Proteomes" id="UP000886520">
    <property type="component" value="Chromosome 21"/>
</dbReference>
<dbReference type="Gene3D" id="2.60.120.920">
    <property type="match status" value="1"/>
</dbReference>
<sequence length="300" mass="33982">MDPAGLIISVVGLLTQLVEVIRVASEDRSSKRRKLQDELHLFRTQLHDKLQFADKIKQQAAAVGFNSESLEQLQNELRKFIASTKELLSSKNCKKKDIQDLREGAVGKIQHLMDCIAIEMLMNSSEDVKAIKEMMAKKRDEQEMVSNNHDVHINMSFQSGNLMVAELLSFVTKTMWVEHFSKDNGGEREAWLFLLVGEVYYEGSPRGNSQMGYLAKGDTIGIGILRHMNDQHCIFFTLNRDLRMCIRDRSQLCRPSSRHGGLLPPVISLASAHVQVHVNFHRPFQLSDLLAQVKATLPSL</sequence>
<proteinExistence type="predicted"/>
<evidence type="ECO:0000313" key="3">
    <source>
        <dbReference type="Proteomes" id="UP000886520"/>
    </source>
</evidence>
<evidence type="ECO:0000313" key="2">
    <source>
        <dbReference type="EMBL" id="KAI5063138.1"/>
    </source>
</evidence>
<name>A0A9D4U8V7_ADICA</name>
<accession>A0A9D4U8V7</accession>
<keyword evidence="3" id="KW-1185">Reference proteome</keyword>
<organism evidence="2 3">
    <name type="scientific">Adiantum capillus-veneris</name>
    <name type="common">Maidenhair fern</name>
    <dbReference type="NCBI Taxonomy" id="13818"/>
    <lineage>
        <taxon>Eukaryota</taxon>
        <taxon>Viridiplantae</taxon>
        <taxon>Streptophyta</taxon>
        <taxon>Embryophyta</taxon>
        <taxon>Tracheophyta</taxon>
        <taxon>Polypodiopsida</taxon>
        <taxon>Polypodiidae</taxon>
        <taxon>Polypodiales</taxon>
        <taxon>Pteridineae</taxon>
        <taxon>Pteridaceae</taxon>
        <taxon>Vittarioideae</taxon>
        <taxon>Adiantum</taxon>
    </lineage>
</organism>
<reference evidence="2" key="1">
    <citation type="submission" date="2021-01" db="EMBL/GenBank/DDBJ databases">
        <title>Adiantum capillus-veneris genome.</title>
        <authorList>
            <person name="Fang Y."/>
            <person name="Liao Q."/>
        </authorList>
    </citation>
    <scope>NUCLEOTIDE SEQUENCE</scope>
    <source>
        <strain evidence="2">H3</strain>
        <tissue evidence="2">Leaf</tissue>
    </source>
</reference>
<evidence type="ECO:0008006" key="4">
    <source>
        <dbReference type="Google" id="ProtNLM"/>
    </source>
</evidence>
<feature type="chain" id="PRO_5038476521" description="Rx N-terminal domain-containing protein" evidence="1">
    <location>
        <begin position="21"/>
        <end position="300"/>
    </location>
</feature>
<comment type="caution">
    <text evidence="2">The sequence shown here is derived from an EMBL/GenBank/DDBJ whole genome shotgun (WGS) entry which is preliminary data.</text>
</comment>
<dbReference type="EMBL" id="JABFUD020000021">
    <property type="protein sequence ID" value="KAI5063138.1"/>
    <property type="molecule type" value="Genomic_DNA"/>
</dbReference>
<protein>
    <recommendedName>
        <fullName evidence="4">Rx N-terminal domain-containing protein</fullName>
    </recommendedName>
</protein>
<dbReference type="InterPro" id="IPR043136">
    <property type="entry name" value="B30.2/SPRY_sf"/>
</dbReference>
<gene>
    <name evidence="2" type="ORF">GOP47_0021685</name>
</gene>
<keyword evidence="1" id="KW-0732">Signal</keyword>